<dbReference type="Gene3D" id="1.10.1370.10">
    <property type="entry name" value="Neurolysin, domain 3"/>
    <property type="match status" value="1"/>
</dbReference>
<keyword evidence="5 9" id="KW-0862">Zinc</keyword>
<comment type="catalytic activity">
    <reaction evidence="7">
        <text>Hydrolysis of oligopeptides, with broad specificity. Gly or Ala commonly occur as P1 or P1' residues, but more distant residues are also important, as is shown by the fact that Z-Gly-Pro-Gly-|-Gly-Pro-Ala is cleaved, but not Z-(Gly)(5).</text>
        <dbReference type="EC" id="3.4.24.70"/>
    </reaction>
</comment>
<evidence type="ECO:0000259" key="11">
    <source>
        <dbReference type="Pfam" id="PF19310"/>
    </source>
</evidence>
<dbReference type="Pfam" id="PF01432">
    <property type="entry name" value="Peptidase_M3"/>
    <property type="match status" value="1"/>
</dbReference>
<keyword evidence="6 9" id="KW-0482">Metalloprotease</keyword>
<dbReference type="Gene3D" id="3.40.390.10">
    <property type="entry name" value="Collagenase (Catalytic Domain)"/>
    <property type="match status" value="1"/>
</dbReference>
<dbReference type="Pfam" id="PF19310">
    <property type="entry name" value="TOP_N"/>
    <property type="match status" value="1"/>
</dbReference>
<evidence type="ECO:0000256" key="6">
    <source>
        <dbReference type="ARBA" id="ARBA00023049"/>
    </source>
</evidence>
<dbReference type="GO" id="GO:0046872">
    <property type="term" value="F:metal ion binding"/>
    <property type="evidence" value="ECO:0007669"/>
    <property type="project" value="UniProtKB-UniRule"/>
</dbReference>
<dbReference type="GO" id="GO:0006508">
    <property type="term" value="P:proteolysis"/>
    <property type="evidence" value="ECO:0007669"/>
    <property type="project" value="UniProtKB-KW"/>
</dbReference>
<keyword evidence="13" id="KW-1185">Reference proteome</keyword>
<evidence type="ECO:0000256" key="3">
    <source>
        <dbReference type="ARBA" id="ARBA00022723"/>
    </source>
</evidence>
<dbReference type="Proteomes" id="UP000292423">
    <property type="component" value="Unassembled WGS sequence"/>
</dbReference>
<dbReference type="CDD" id="cd06456">
    <property type="entry name" value="M3A_DCP"/>
    <property type="match status" value="1"/>
</dbReference>
<protein>
    <recommendedName>
        <fullName evidence="8">oligopeptidase A</fullName>
        <ecNumber evidence="8">3.4.24.70</ecNumber>
    </recommendedName>
</protein>
<dbReference type="InterPro" id="IPR045090">
    <property type="entry name" value="Pept_M3A_M3B"/>
</dbReference>
<dbReference type="PANTHER" id="PTHR11804">
    <property type="entry name" value="PROTEASE M3 THIMET OLIGOPEPTIDASE-RELATED"/>
    <property type="match status" value="1"/>
</dbReference>
<comment type="similarity">
    <text evidence="1 9">Belongs to the peptidase M3 family.</text>
</comment>
<evidence type="ECO:0000256" key="4">
    <source>
        <dbReference type="ARBA" id="ARBA00022801"/>
    </source>
</evidence>
<sequence>MNMLLSDAPDLPAFRAITPELVTPAIDTLLAENRAAIAALAAQDAPDWGSLPGKLEILEDRLSKAWALVSHLNAVTNSPAWREAYNNNLPKISAYYTELGQNAALYGSYERLAQSPAFAGFSAAQRQTVSNALRDFRLSGVALPEAQKQRFAAIEERLSALSSKFADNLLDATQAWQRPLAEAELAGIPDSHRALLAQLAEQRGHEGWMATLDFPAYLAVMMHADTRELRQTVYRAYVTRASDQGDKPEFDNSALMAEILELRHEQAQLLGYASYAELSLVPKMAESVDKVMAFLHELADRARPAAERDLAELKTFAAAELGITDLQPWDTTYVAEKLKQQKLNLSQEALRPYFPAPVVIAGLFSIAETLFGVSITEAEAEVWADGVTYYEIREHGELIAGFYLDPYARANKRGGAWMANCRSRRRLADGSLQLPVAFLTCNFNPPVDGKPALLTHDEVTTLFHEFGHGIHHMLTEVDISAVGGIHGVAWDAVELPSQFLEHWCAESEGLARMTKHIETGAPLPDDLLHSLLAAKNFQSGLMTLRQLEFALFDLRIHRQSPLSAVGIQRELDAVRAQVNLLPPPSWNRFQHSFSHIFAGGYAAGYYSYKWAEVLSTDAFSRFEEEGIFNPETGRSFRREILAKGGSQPALELFVAFRGREPKIDALLRHTGLTA</sequence>
<evidence type="ECO:0000256" key="2">
    <source>
        <dbReference type="ARBA" id="ARBA00022670"/>
    </source>
</evidence>
<proteinExistence type="inferred from homology"/>
<keyword evidence="2 9" id="KW-0645">Protease</keyword>
<feature type="domain" description="Oligopeptidase A N-terminal" evidence="11">
    <location>
        <begin position="27"/>
        <end position="147"/>
    </location>
</feature>
<dbReference type="FunFam" id="3.40.390.10:FF:000009">
    <property type="entry name" value="Oligopeptidase A"/>
    <property type="match status" value="1"/>
</dbReference>
<evidence type="ECO:0000313" key="13">
    <source>
        <dbReference type="Proteomes" id="UP000292423"/>
    </source>
</evidence>
<dbReference type="InterPro" id="IPR024079">
    <property type="entry name" value="MetalloPept_cat_dom_sf"/>
</dbReference>
<dbReference type="SUPFAM" id="SSF55486">
    <property type="entry name" value="Metalloproteases ('zincins'), catalytic domain"/>
    <property type="match status" value="1"/>
</dbReference>
<dbReference type="GO" id="GO:0004222">
    <property type="term" value="F:metalloendopeptidase activity"/>
    <property type="evidence" value="ECO:0007669"/>
    <property type="project" value="UniProtKB-EC"/>
</dbReference>
<evidence type="ECO:0000256" key="8">
    <source>
        <dbReference type="ARBA" id="ARBA00026100"/>
    </source>
</evidence>
<evidence type="ECO:0000313" key="12">
    <source>
        <dbReference type="EMBL" id="RZU38672.1"/>
    </source>
</evidence>
<dbReference type="InterPro" id="IPR001567">
    <property type="entry name" value="Pept_M3A_M3B_dom"/>
</dbReference>
<dbReference type="OrthoDB" id="9773538at2"/>
<dbReference type="GO" id="GO:0005829">
    <property type="term" value="C:cytosol"/>
    <property type="evidence" value="ECO:0007669"/>
    <property type="project" value="UniProtKB-ARBA"/>
</dbReference>
<gene>
    <name evidence="12" type="ORF">EV700_2607</name>
</gene>
<reference evidence="12 13" key="1">
    <citation type="submission" date="2019-02" db="EMBL/GenBank/DDBJ databases">
        <title>Genomic Encyclopedia of Type Strains, Phase IV (KMG-IV): sequencing the most valuable type-strain genomes for metagenomic binning, comparative biology and taxonomic classification.</title>
        <authorList>
            <person name="Goeker M."/>
        </authorList>
    </citation>
    <scope>NUCLEOTIDE SEQUENCE [LARGE SCALE GENOMIC DNA]</scope>
    <source>
        <strain evidence="12 13">DSM 105135</strain>
    </source>
</reference>
<evidence type="ECO:0000256" key="7">
    <source>
        <dbReference type="ARBA" id="ARBA00024603"/>
    </source>
</evidence>
<dbReference type="InterPro" id="IPR034005">
    <property type="entry name" value="M3A_DCP"/>
</dbReference>
<keyword evidence="4 9" id="KW-0378">Hydrolase</keyword>
<feature type="domain" description="Peptidase M3A/M3B catalytic" evidence="10">
    <location>
        <begin position="220"/>
        <end position="671"/>
    </location>
</feature>
<dbReference type="InterPro" id="IPR024077">
    <property type="entry name" value="Neurolysin/TOP_dom2"/>
</dbReference>
<name>A0A4Q7YLT2_9GAMM</name>
<dbReference type="EC" id="3.4.24.70" evidence="8"/>
<accession>A0A4Q7YLT2</accession>
<dbReference type="AlphaFoldDB" id="A0A4Q7YLT2"/>
<dbReference type="PANTHER" id="PTHR11804:SF84">
    <property type="entry name" value="SACCHAROLYSIN"/>
    <property type="match status" value="1"/>
</dbReference>
<evidence type="ECO:0000256" key="9">
    <source>
        <dbReference type="RuleBase" id="RU003435"/>
    </source>
</evidence>
<evidence type="ECO:0000256" key="5">
    <source>
        <dbReference type="ARBA" id="ARBA00022833"/>
    </source>
</evidence>
<evidence type="ECO:0000256" key="1">
    <source>
        <dbReference type="ARBA" id="ARBA00006040"/>
    </source>
</evidence>
<comment type="caution">
    <text evidence="12">The sequence shown here is derived from an EMBL/GenBank/DDBJ whole genome shotgun (WGS) entry which is preliminary data.</text>
</comment>
<dbReference type="InterPro" id="IPR045666">
    <property type="entry name" value="OpdA_N"/>
</dbReference>
<organism evidence="12 13">
    <name type="scientific">Fluviicoccus keumensis</name>
    <dbReference type="NCBI Taxonomy" id="1435465"/>
    <lineage>
        <taxon>Bacteria</taxon>
        <taxon>Pseudomonadati</taxon>
        <taxon>Pseudomonadota</taxon>
        <taxon>Gammaproteobacteria</taxon>
        <taxon>Moraxellales</taxon>
        <taxon>Moraxellaceae</taxon>
        <taxon>Fluviicoccus</taxon>
    </lineage>
</organism>
<evidence type="ECO:0000259" key="10">
    <source>
        <dbReference type="Pfam" id="PF01432"/>
    </source>
</evidence>
<dbReference type="EMBL" id="SHKX01000013">
    <property type="protein sequence ID" value="RZU38672.1"/>
    <property type="molecule type" value="Genomic_DNA"/>
</dbReference>
<keyword evidence="3 9" id="KW-0479">Metal-binding</keyword>
<comment type="cofactor">
    <cofactor evidence="9">
        <name>Zn(2+)</name>
        <dbReference type="ChEBI" id="CHEBI:29105"/>
    </cofactor>
    <text evidence="9">Binds 1 zinc ion.</text>
</comment>
<dbReference type="GO" id="GO:0006518">
    <property type="term" value="P:peptide metabolic process"/>
    <property type="evidence" value="ECO:0007669"/>
    <property type="project" value="TreeGrafter"/>
</dbReference>